<evidence type="ECO:0000313" key="1">
    <source>
        <dbReference type="EMBL" id="KAH3880055.1"/>
    </source>
</evidence>
<reference evidence="1" key="2">
    <citation type="submission" date="2020-11" db="EMBL/GenBank/DDBJ databases">
        <authorList>
            <person name="McCartney M.A."/>
            <person name="Auch B."/>
            <person name="Kono T."/>
            <person name="Mallez S."/>
            <person name="Becker A."/>
            <person name="Gohl D.M."/>
            <person name="Silverstein K.A.T."/>
            <person name="Koren S."/>
            <person name="Bechman K.B."/>
            <person name="Herman A."/>
            <person name="Abrahante J.E."/>
            <person name="Garbe J."/>
        </authorList>
    </citation>
    <scope>NUCLEOTIDE SEQUENCE</scope>
    <source>
        <strain evidence="1">Duluth1</strain>
        <tissue evidence="1">Whole animal</tissue>
    </source>
</reference>
<gene>
    <name evidence="1" type="ORF">DPMN_003967</name>
</gene>
<dbReference type="EMBL" id="JAIWYP010000001">
    <property type="protein sequence ID" value="KAH3880055.1"/>
    <property type="molecule type" value="Genomic_DNA"/>
</dbReference>
<protein>
    <submittedName>
        <fullName evidence="1">Uncharacterized protein</fullName>
    </submittedName>
</protein>
<accession>A0A9D4MMK4</accession>
<comment type="caution">
    <text evidence="1">The sequence shown here is derived from an EMBL/GenBank/DDBJ whole genome shotgun (WGS) entry which is preliminary data.</text>
</comment>
<keyword evidence="2" id="KW-1185">Reference proteome</keyword>
<reference evidence="1" key="1">
    <citation type="journal article" date="2019" name="bioRxiv">
        <title>The Genome of the Zebra Mussel, Dreissena polymorpha: A Resource for Invasive Species Research.</title>
        <authorList>
            <person name="McCartney M.A."/>
            <person name="Auch B."/>
            <person name="Kono T."/>
            <person name="Mallez S."/>
            <person name="Zhang Y."/>
            <person name="Obille A."/>
            <person name="Becker A."/>
            <person name="Abrahante J.E."/>
            <person name="Garbe J."/>
            <person name="Badalamenti J.P."/>
            <person name="Herman A."/>
            <person name="Mangelson H."/>
            <person name="Liachko I."/>
            <person name="Sullivan S."/>
            <person name="Sone E.D."/>
            <person name="Koren S."/>
            <person name="Silverstein K.A.T."/>
            <person name="Beckman K.B."/>
            <person name="Gohl D.M."/>
        </authorList>
    </citation>
    <scope>NUCLEOTIDE SEQUENCE</scope>
    <source>
        <strain evidence="1">Duluth1</strain>
        <tissue evidence="1">Whole animal</tissue>
    </source>
</reference>
<sequence length="69" mass="8095">MDNIGKTERNLRARFMEHRRPSSTSSAVSMYINDCKPDHAITMENVRILDREPSWFERGVKEAIYIRAP</sequence>
<evidence type="ECO:0000313" key="2">
    <source>
        <dbReference type="Proteomes" id="UP000828390"/>
    </source>
</evidence>
<dbReference type="AlphaFoldDB" id="A0A9D4MMK4"/>
<dbReference type="Proteomes" id="UP000828390">
    <property type="component" value="Unassembled WGS sequence"/>
</dbReference>
<organism evidence="1 2">
    <name type="scientific">Dreissena polymorpha</name>
    <name type="common">Zebra mussel</name>
    <name type="synonym">Mytilus polymorpha</name>
    <dbReference type="NCBI Taxonomy" id="45954"/>
    <lineage>
        <taxon>Eukaryota</taxon>
        <taxon>Metazoa</taxon>
        <taxon>Spiralia</taxon>
        <taxon>Lophotrochozoa</taxon>
        <taxon>Mollusca</taxon>
        <taxon>Bivalvia</taxon>
        <taxon>Autobranchia</taxon>
        <taxon>Heteroconchia</taxon>
        <taxon>Euheterodonta</taxon>
        <taxon>Imparidentia</taxon>
        <taxon>Neoheterodontei</taxon>
        <taxon>Myida</taxon>
        <taxon>Dreissenoidea</taxon>
        <taxon>Dreissenidae</taxon>
        <taxon>Dreissena</taxon>
    </lineage>
</organism>
<proteinExistence type="predicted"/>
<name>A0A9D4MMK4_DREPO</name>